<dbReference type="Gene3D" id="2.60.40.4150">
    <property type="entry name" value="Type VI secretion system, lipoprotein SciN"/>
    <property type="match status" value="1"/>
</dbReference>
<accession>A0A1A8TP48</accession>
<dbReference type="InterPro" id="IPR017734">
    <property type="entry name" value="T6SS_SciN"/>
</dbReference>
<name>A0A1A8TP48_9GAMM</name>
<dbReference type="PANTHER" id="PTHR37625">
    <property type="entry name" value="OUTER MEMBRANE LIPOPROTEIN-RELATED"/>
    <property type="match status" value="1"/>
</dbReference>
<reference evidence="1 2" key="1">
    <citation type="submission" date="2016-06" db="EMBL/GenBank/DDBJ databases">
        <authorList>
            <person name="Kjaerup R.B."/>
            <person name="Dalgaard T.S."/>
            <person name="Juul-Madsen H.R."/>
        </authorList>
    </citation>
    <scope>NUCLEOTIDE SEQUENCE [LARGE SCALE GENOMIC DNA]</scope>
    <source>
        <strain evidence="1 2">CECT 8886</strain>
    </source>
</reference>
<evidence type="ECO:0000313" key="2">
    <source>
        <dbReference type="Proteomes" id="UP000092544"/>
    </source>
</evidence>
<keyword evidence="2" id="KW-1185">Reference proteome</keyword>
<dbReference type="EMBL" id="FLOB01000008">
    <property type="protein sequence ID" value="SBS34802.1"/>
    <property type="molecule type" value="Genomic_DNA"/>
</dbReference>
<dbReference type="NCBIfam" id="TIGR03352">
    <property type="entry name" value="VI_chp_3"/>
    <property type="match status" value="1"/>
</dbReference>
<keyword evidence="1" id="KW-0449">Lipoprotein</keyword>
<dbReference type="OrthoDB" id="5471061at2"/>
<organism evidence="1 2">
    <name type="scientific">Marinomonas spartinae</name>
    <dbReference type="NCBI Taxonomy" id="1792290"/>
    <lineage>
        <taxon>Bacteria</taxon>
        <taxon>Pseudomonadati</taxon>
        <taxon>Pseudomonadota</taxon>
        <taxon>Gammaproteobacteria</taxon>
        <taxon>Oceanospirillales</taxon>
        <taxon>Oceanospirillaceae</taxon>
        <taxon>Marinomonas</taxon>
    </lineage>
</organism>
<protein>
    <submittedName>
        <fullName evidence="1">Type VI secretion lipoprotein</fullName>
    </submittedName>
</protein>
<evidence type="ECO:0000313" key="1">
    <source>
        <dbReference type="EMBL" id="SBS34802.1"/>
    </source>
</evidence>
<dbReference type="Proteomes" id="UP000092544">
    <property type="component" value="Unassembled WGS sequence"/>
</dbReference>
<dbReference type="PANTHER" id="PTHR37625:SF4">
    <property type="entry name" value="OUTER MEMBRANE LIPOPROTEIN"/>
    <property type="match status" value="1"/>
</dbReference>
<gene>
    <name evidence="1" type="ORF">MSP8886_03174</name>
</gene>
<dbReference type="AlphaFoldDB" id="A0A1A8TP48"/>
<sequence>MKMIKLPYMFLAVLFLFLTGCSTVNYIVPPSTDLEINVAKNVNPDINGRPSPVVIRVFELSSKAVFDTQDFFSLYGDAEKVLGPDLLKKDEIELQPGQKLDYKMKLNQNTRFIGIIVAYRDIDKAKWRGVVKADPTGYDDVRVNVESIATYLKEE</sequence>
<dbReference type="STRING" id="1792290.MSP8886_03174"/>
<dbReference type="InterPro" id="IPR038706">
    <property type="entry name" value="Type_VI_SciN-like_sf"/>
</dbReference>
<dbReference type="PROSITE" id="PS51257">
    <property type="entry name" value="PROKAR_LIPOPROTEIN"/>
    <property type="match status" value="1"/>
</dbReference>
<proteinExistence type="predicted"/>
<dbReference type="Pfam" id="PF12790">
    <property type="entry name" value="T6SS-SciN"/>
    <property type="match status" value="1"/>
</dbReference>